<evidence type="ECO:0000313" key="1">
    <source>
        <dbReference type="EMBL" id="MBA4709288.1"/>
    </source>
</evidence>
<organism evidence="1 2">
    <name type="scientific">Aquitalea aquatica</name>
    <dbReference type="NCBI Taxonomy" id="3044273"/>
    <lineage>
        <taxon>Bacteria</taxon>
        <taxon>Pseudomonadati</taxon>
        <taxon>Pseudomonadota</taxon>
        <taxon>Betaproteobacteria</taxon>
        <taxon>Neisseriales</taxon>
        <taxon>Chromobacteriaceae</taxon>
        <taxon>Aquitalea</taxon>
    </lineage>
</organism>
<sequence>MPNTIATPVRDLVIDLKNFRTVEQPDEMQAIQAMISIGADELWALIESLADDGYLPTENIIVLKSGSASGQLLVKEGNRRVAALKLLHGYLPISEFSIPSVVLKKISEISLEWKSANELVPCAVYSADEAAIVDKIVTLTHGKAEKAGRHNWNAVARARHNRDEGKVPENGLDLLEKYLVHGENLSKLQAKLWAGKYPLSVLDDALGRLAVKFGVKNGRELSRNYPIISNKAVLDEILRDIGVEHITHPMLRAKKDFFDKYGIFEVGSTSAVSVTTQDSSFSSSSIDLGSMSEASNLQVGSGNGGVGQVEVDSATVIEGNVSSITKATSSNTKNVAAVAISDPRSVKRSLKKFVPLGRNRQKVVTLRIEAGKLDLNDNPIAFCFLLRSMFEISAKAYCDDNGGNGGPSFTKQNGAFNTLEDVLREITNHLTRNNKDAAMVKRLHGAMTELGKKDSVLSVTSLNQLVHNPNFSVVPSDIPTLFGNVFPLLEAMNS</sequence>
<accession>A0A838Y629</accession>
<evidence type="ECO:0008006" key="3">
    <source>
        <dbReference type="Google" id="ProtNLM"/>
    </source>
</evidence>
<dbReference type="EMBL" id="JACERN010000033">
    <property type="protein sequence ID" value="MBA4709288.1"/>
    <property type="molecule type" value="Genomic_DNA"/>
</dbReference>
<gene>
    <name evidence="1" type="ORF">H2Z84_12980</name>
</gene>
<proteinExistence type="predicted"/>
<reference evidence="1 2" key="1">
    <citation type="submission" date="2020-07" db="EMBL/GenBank/DDBJ databases">
        <title>Draft genome sequence of violacein-producing bacteria and related species.</title>
        <authorList>
            <person name="Wilson H.S."/>
            <person name="De Leon M.E."/>
        </authorList>
    </citation>
    <scope>NUCLEOTIDE SEQUENCE [LARGE SCALE GENOMIC DNA]</scope>
    <source>
        <strain evidence="1 2">HSC-21Su07</strain>
    </source>
</reference>
<name>A0A838Y629_9NEIS</name>
<protein>
    <recommendedName>
        <fullName evidence="3">ParB/Sulfiredoxin domain-containing protein</fullName>
    </recommendedName>
</protein>
<evidence type="ECO:0000313" key="2">
    <source>
        <dbReference type="Proteomes" id="UP000545606"/>
    </source>
</evidence>
<keyword evidence="2" id="KW-1185">Reference proteome</keyword>
<comment type="caution">
    <text evidence="1">The sequence shown here is derived from an EMBL/GenBank/DDBJ whole genome shotgun (WGS) entry which is preliminary data.</text>
</comment>
<dbReference type="Proteomes" id="UP000545606">
    <property type="component" value="Unassembled WGS sequence"/>
</dbReference>
<dbReference type="AlphaFoldDB" id="A0A838Y629"/>
<dbReference type="RefSeq" id="WP_181836350.1">
    <property type="nucleotide sequence ID" value="NZ_JACERN010000033.1"/>
</dbReference>